<dbReference type="GO" id="GO:0000123">
    <property type="term" value="C:histone acetyltransferase complex"/>
    <property type="evidence" value="ECO:0007669"/>
    <property type="project" value="TreeGrafter"/>
</dbReference>
<dbReference type="GO" id="GO:0045944">
    <property type="term" value="P:positive regulation of transcription by RNA polymerase II"/>
    <property type="evidence" value="ECO:0007669"/>
    <property type="project" value="TreeGrafter"/>
</dbReference>
<dbReference type="InterPro" id="IPR013178">
    <property type="entry name" value="Histone_AcTrfase_Rtt109/CBP"/>
</dbReference>
<dbReference type="Proteomes" id="UP000515129">
    <property type="component" value="Chromosome 3"/>
</dbReference>
<name>A0A6P6L2L0_CARAU</name>
<organism evidence="8 9">
    <name type="scientific">Carassius auratus</name>
    <name type="common">Goldfish</name>
    <dbReference type="NCBI Taxonomy" id="7957"/>
    <lineage>
        <taxon>Eukaryota</taxon>
        <taxon>Metazoa</taxon>
        <taxon>Chordata</taxon>
        <taxon>Craniata</taxon>
        <taxon>Vertebrata</taxon>
        <taxon>Euteleostomi</taxon>
        <taxon>Actinopterygii</taxon>
        <taxon>Neopterygii</taxon>
        <taxon>Teleostei</taxon>
        <taxon>Ostariophysi</taxon>
        <taxon>Cypriniformes</taxon>
        <taxon>Cyprinidae</taxon>
        <taxon>Cyprininae</taxon>
        <taxon>Carassius</taxon>
    </lineage>
</organism>
<accession>A0A6P6L2L0</accession>
<evidence type="ECO:0000256" key="1">
    <source>
        <dbReference type="ARBA" id="ARBA00004123"/>
    </source>
</evidence>
<dbReference type="AlphaFoldDB" id="A0A6P6L2L0"/>
<dbReference type="PANTHER" id="PTHR13808:SF34">
    <property type="entry name" value="CREB-BINDING PROTEIN"/>
    <property type="match status" value="1"/>
</dbReference>
<dbReference type="Gene3D" id="1.10.246.20">
    <property type="entry name" value="Coactivator CBP, KIX domain"/>
    <property type="match status" value="1"/>
</dbReference>
<dbReference type="InterPro" id="IPR003101">
    <property type="entry name" value="KIX_dom"/>
</dbReference>
<dbReference type="InterPro" id="IPR036529">
    <property type="entry name" value="KIX_dom_sf"/>
</dbReference>
<dbReference type="GO" id="GO:0003713">
    <property type="term" value="F:transcription coactivator activity"/>
    <property type="evidence" value="ECO:0007669"/>
    <property type="project" value="TreeGrafter"/>
</dbReference>
<dbReference type="GO" id="GO:0004402">
    <property type="term" value="F:histone acetyltransferase activity"/>
    <property type="evidence" value="ECO:0007669"/>
    <property type="project" value="InterPro"/>
</dbReference>
<dbReference type="GO" id="GO:0031490">
    <property type="term" value="F:chromatin DNA binding"/>
    <property type="evidence" value="ECO:0007669"/>
    <property type="project" value="TreeGrafter"/>
</dbReference>
<dbReference type="PANTHER" id="PTHR13808">
    <property type="entry name" value="CBP/P300-RELATED"/>
    <property type="match status" value="1"/>
</dbReference>
<reference evidence="9" key="1">
    <citation type="submission" date="2025-08" db="UniProtKB">
        <authorList>
            <consortium name="RefSeq"/>
        </authorList>
    </citation>
    <scope>IDENTIFICATION</scope>
    <source>
        <strain evidence="9">Wakin</strain>
        <tissue evidence="9">Muscle</tissue>
    </source>
</reference>
<feature type="domain" description="KIX" evidence="7">
    <location>
        <begin position="92"/>
        <end position="171"/>
    </location>
</feature>
<sequence length="188" mass="21035">MRASPMMVGSPHIGHGSTGVFLNKSRKCYQFSLCQERSLAAKMDLPCEEELLQNLTLSSPDTDIQAPLVSQAPASTISSDNLSASLPLSLPSTKKSWHENITQDLRKHLVHKLVQAIFPAPNPAALQDKRMEHLVAYACKAEGDFYESANSRGEYYHLVAEKIYKIQKELEEKRRSRLSKPLTNTQDP</sequence>
<dbReference type="GO" id="GO:0005654">
    <property type="term" value="C:nucleoplasm"/>
    <property type="evidence" value="ECO:0007669"/>
    <property type="project" value="UniProtKB-ARBA"/>
</dbReference>
<dbReference type="FunFam" id="1.10.246.20:FF:000001">
    <property type="entry name" value="E1A binding protein p300"/>
    <property type="match status" value="1"/>
</dbReference>
<evidence type="ECO:0000313" key="9">
    <source>
        <dbReference type="RefSeq" id="XP_026077741.1"/>
    </source>
</evidence>
<keyword evidence="4" id="KW-0805">Transcription regulation</keyword>
<dbReference type="PROSITE" id="PS50952">
    <property type="entry name" value="KIX"/>
    <property type="match status" value="1"/>
</dbReference>
<evidence type="ECO:0000256" key="4">
    <source>
        <dbReference type="ARBA" id="ARBA00023015"/>
    </source>
</evidence>
<evidence type="ECO:0000256" key="2">
    <source>
        <dbReference type="ARBA" id="ARBA00013184"/>
    </source>
</evidence>
<dbReference type="RefSeq" id="XP_026077741.1">
    <property type="nucleotide sequence ID" value="XM_026221956.1"/>
</dbReference>
<evidence type="ECO:0000256" key="5">
    <source>
        <dbReference type="ARBA" id="ARBA00023163"/>
    </source>
</evidence>
<dbReference type="Pfam" id="PF02172">
    <property type="entry name" value="KIX"/>
    <property type="match status" value="1"/>
</dbReference>
<keyword evidence="6" id="KW-0539">Nucleus</keyword>
<gene>
    <name evidence="9" type="primary">LOC113055561</name>
</gene>
<dbReference type="KEGG" id="caua:113055561"/>
<comment type="subcellular location">
    <subcellularLocation>
        <location evidence="1">Nucleus</location>
    </subcellularLocation>
</comment>
<keyword evidence="8" id="KW-1185">Reference proteome</keyword>
<dbReference type="OrthoDB" id="899at2759"/>
<evidence type="ECO:0000256" key="3">
    <source>
        <dbReference type="ARBA" id="ARBA00022679"/>
    </source>
</evidence>
<proteinExistence type="predicted"/>
<evidence type="ECO:0000313" key="8">
    <source>
        <dbReference type="Proteomes" id="UP000515129"/>
    </source>
</evidence>
<dbReference type="GeneID" id="113055561"/>
<evidence type="ECO:0000259" key="7">
    <source>
        <dbReference type="PROSITE" id="PS50952"/>
    </source>
</evidence>
<evidence type="ECO:0000256" key="6">
    <source>
        <dbReference type="ARBA" id="ARBA00023242"/>
    </source>
</evidence>
<keyword evidence="5" id="KW-0804">Transcription</keyword>
<protein>
    <recommendedName>
        <fullName evidence="2">histone acetyltransferase</fullName>
        <ecNumber evidence="2">2.3.1.48</ecNumber>
    </recommendedName>
</protein>
<keyword evidence="3" id="KW-0808">Transferase</keyword>
<dbReference type="SUPFAM" id="SSF47040">
    <property type="entry name" value="Kix domain of CBP (creb binding protein)"/>
    <property type="match status" value="1"/>
</dbReference>
<dbReference type="EC" id="2.3.1.48" evidence="2"/>
<dbReference type="GO" id="GO:0005667">
    <property type="term" value="C:transcription regulator complex"/>
    <property type="evidence" value="ECO:0007669"/>
    <property type="project" value="TreeGrafter"/>
</dbReference>